<organism evidence="2 3">
    <name type="scientific">Dioscorea zingiberensis</name>
    <dbReference type="NCBI Taxonomy" id="325984"/>
    <lineage>
        <taxon>Eukaryota</taxon>
        <taxon>Viridiplantae</taxon>
        <taxon>Streptophyta</taxon>
        <taxon>Embryophyta</taxon>
        <taxon>Tracheophyta</taxon>
        <taxon>Spermatophyta</taxon>
        <taxon>Magnoliopsida</taxon>
        <taxon>Liliopsida</taxon>
        <taxon>Dioscoreales</taxon>
        <taxon>Dioscoreaceae</taxon>
        <taxon>Dioscorea</taxon>
    </lineage>
</organism>
<dbReference type="AlphaFoldDB" id="A0A9D5CJB6"/>
<feature type="region of interest" description="Disordered" evidence="1">
    <location>
        <begin position="128"/>
        <end position="224"/>
    </location>
</feature>
<evidence type="ECO:0000256" key="1">
    <source>
        <dbReference type="SAM" id="MobiDB-lite"/>
    </source>
</evidence>
<evidence type="ECO:0000313" key="2">
    <source>
        <dbReference type="EMBL" id="KAJ0974321.1"/>
    </source>
</evidence>
<evidence type="ECO:0008006" key="4">
    <source>
        <dbReference type="Google" id="ProtNLM"/>
    </source>
</evidence>
<evidence type="ECO:0000313" key="3">
    <source>
        <dbReference type="Proteomes" id="UP001085076"/>
    </source>
</evidence>
<sequence>MEKSGELYFVTFTIKCEPWSADIWKVGPADGEIRWLNIRRLPTFCWNRDSAGRVLKAVGDLLFVDRQGGSYVDDIRVLMRIRRGRTMPCILWTNIGSRKYKVLVGMERGQDMLPWNGGEMGELADDMEVEEEGHQQRSKKAERNQEKGKEKGHSIDNKMEKGKQVDGAVEGAVKLAGEDHNHHGVARKTRTGPASKAGRSGANVTGPVEYYKEPAEGPFTLTPA</sequence>
<name>A0A9D5CJB6_9LILI</name>
<dbReference type="Proteomes" id="UP001085076">
    <property type="component" value="Miscellaneous, Linkage group lg04"/>
</dbReference>
<reference evidence="2" key="1">
    <citation type="submission" date="2021-03" db="EMBL/GenBank/DDBJ databases">
        <authorList>
            <person name="Li Z."/>
            <person name="Yang C."/>
        </authorList>
    </citation>
    <scope>NUCLEOTIDE SEQUENCE</scope>
    <source>
        <strain evidence="2">Dzin_1.0</strain>
        <tissue evidence="2">Leaf</tissue>
    </source>
</reference>
<accession>A0A9D5CJB6</accession>
<protein>
    <recommendedName>
        <fullName evidence="4">DUF4283 domain-containing protein</fullName>
    </recommendedName>
</protein>
<gene>
    <name evidence="2" type="ORF">J5N97_016286</name>
</gene>
<dbReference type="EMBL" id="JAGGNH010000004">
    <property type="protein sequence ID" value="KAJ0974321.1"/>
    <property type="molecule type" value="Genomic_DNA"/>
</dbReference>
<reference evidence="2" key="2">
    <citation type="journal article" date="2022" name="Hortic Res">
        <title>The genome of Dioscorea zingiberensis sheds light on the biosynthesis, origin and evolution of the medicinally important diosgenin saponins.</title>
        <authorList>
            <person name="Li Y."/>
            <person name="Tan C."/>
            <person name="Li Z."/>
            <person name="Guo J."/>
            <person name="Li S."/>
            <person name="Chen X."/>
            <person name="Wang C."/>
            <person name="Dai X."/>
            <person name="Yang H."/>
            <person name="Song W."/>
            <person name="Hou L."/>
            <person name="Xu J."/>
            <person name="Tong Z."/>
            <person name="Xu A."/>
            <person name="Yuan X."/>
            <person name="Wang W."/>
            <person name="Yang Q."/>
            <person name="Chen L."/>
            <person name="Sun Z."/>
            <person name="Wang K."/>
            <person name="Pan B."/>
            <person name="Chen J."/>
            <person name="Bao Y."/>
            <person name="Liu F."/>
            <person name="Qi X."/>
            <person name="Gang D.R."/>
            <person name="Wen J."/>
            <person name="Li J."/>
        </authorList>
    </citation>
    <scope>NUCLEOTIDE SEQUENCE</scope>
    <source>
        <strain evidence="2">Dzin_1.0</strain>
    </source>
</reference>
<keyword evidence="3" id="KW-1185">Reference proteome</keyword>
<comment type="caution">
    <text evidence="2">The sequence shown here is derived from an EMBL/GenBank/DDBJ whole genome shotgun (WGS) entry which is preliminary data.</text>
</comment>
<feature type="compositionally biased region" description="Basic and acidic residues" evidence="1">
    <location>
        <begin position="132"/>
        <end position="164"/>
    </location>
</feature>
<proteinExistence type="predicted"/>